<evidence type="ECO:0000256" key="1">
    <source>
        <dbReference type="SAM" id="MobiDB-lite"/>
    </source>
</evidence>
<evidence type="ECO:0000313" key="2">
    <source>
        <dbReference type="EMBL" id="GGN41224.1"/>
    </source>
</evidence>
<keyword evidence="3" id="KW-1185">Reference proteome</keyword>
<gene>
    <name evidence="2" type="ORF">GCM10012285_20230</name>
</gene>
<evidence type="ECO:0000313" key="3">
    <source>
        <dbReference type="Proteomes" id="UP000600080"/>
    </source>
</evidence>
<feature type="region of interest" description="Disordered" evidence="1">
    <location>
        <begin position="1"/>
        <end position="25"/>
    </location>
</feature>
<protein>
    <submittedName>
        <fullName evidence="2">Uncharacterized protein</fullName>
    </submittedName>
</protein>
<organism evidence="2 3">
    <name type="scientific">Streptomyces kronopolitis</name>
    <dbReference type="NCBI Taxonomy" id="1612435"/>
    <lineage>
        <taxon>Bacteria</taxon>
        <taxon>Bacillati</taxon>
        <taxon>Actinomycetota</taxon>
        <taxon>Actinomycetes</taxon>
        <taxon>Kitasatosporales</taxon>
        <taxon>Streptomycetaceae</taxon>
        <taxon>Streptomyces</taxon>
    </lineage>
</organism>
<sequence>MSRTAHETPEWEIAPVASTSLNRGPDGRMALTLQITRHEKPVATAPLRLTVAEAERVHTALCHALDQEPVPDNAPPCRKAIQYPGGRQRF</sequence>
<comment type="caution">
    <text evidence="2">The sequence shown here is derived from an EMBL/GenBank/DDBJ whole genome shotgun (WGS) entry which is preliminary data.</text>
</comment>
<dbReference type="Proteomes" id="UP000600080">
    <property type="component" value="Unassembled WGS sequence"/>
</dbReference>
<name>A0ABQ2JAS4_9ACTN</name>
<dbReference type="EMBL" id="BMND01000006">
    <property type="protein sequence ID" value="GGN41224.1"/>
    <property type="molecule type" value="Genomic_DNA"/>
</dbReference>
<reference evidence="3" key="1">
    <citation type="journal article" date="2019" name="Int. J. Syst. Evol. Microbiol.">
        <title>The Global Catalogue of Microorganisms (GCM) 10K type strain sequencing project: providing services to taxonomists for standard genome sequencing and annotation.</title>
        <authorList>
            <consortium name="The Broad Institute Genomics Platform"/>
            <consortium name="The Broad Institute Genome Sequencing Center for Infectious Disease"/>
            <person name="Wu L."/>
            <person name="Ma J."/>
        </authorList>
    </citation>
    <scope>NUCLEOTIDE SEQUENCE [LARGE SCALE GENOMIC DNA]</scope>
    <source>
        <strain evidence="3">CGMCC 4.7323</strain>
    </source>
</reference>
<accession>A0ABQ2JAS4</accession>
<proteinExistence type="predicted"/>